<dbReference type="Proteomes" id="UP000199213">
    <property type="component" value="Unassembled WGS sequence"/>
</dbReference>
<dbReference type="Gene3D" id="3.40.50.300">
    <property type="entry name" value="P-loop containing nucleotide triphosphate hydrolases"/>
    <property type="match status" value="1"/>
</dbReference>
<dbReference type="AlphaFoldDB" id="A0A1G8ZW41"/>
<evidence type="ECO:0000313" key="1">
    <source>
        <dbReference type="EMBL" id="SDK18340.1"/>
    </source>
</evidence>
<name>A0A1G8ZW41_ACTMZ</name>
<evidence type="ECO:0008006" key="3">
    <source>
        <dbReference type="Google" id="ProtNLM"/>
    </source>
</evidence>
<keyword evidence="2" id="KW-1185">Reference proteome</keyword>
<proteinExistence type="predicted"/>
<reference evidence="2" key="1">
    <citation type="submission" date="2016-10" db="EMBL/GenBank/DDBJ databases">
        <authorList>
            <person name="Varghese N."/>
            <person name="Submissions S."/>
        </authorList>
    </citation>
    <scope>NUCLEOTIDE SEQUENCE [LARGE SCALE GENOMIC DNA]</scope>
    <source>
        <strain evidence="2">DSM 45460</strain>
    </source>
</reference>
<accession>A0A1G8ZW41</accession>
<dbReference type="EMBL" id="FNFM01000005">
    <property type="protein sequence ID" value="SDK18340.1"/>
    <property type="molecule type" value="Genomic_DNA"/>
</dbReference>
<evidence type="ECO:0000313" key="2">
    <source>
        <dbReference type="Proteomes" id="UP000199213"/>
    </source>
</evidence>
<sequence length="210" mass="23754">MRVRSTSRELLAVELSELLHDGTGQPWCRVALDGHPLTGTGELADSLAEQLRLRGRHVLRVRLWDYVRPASLRLERGRGDPEAFRFDWFDFGALTREVLAPLRPGGSGLVLPALWDAELDRSPRMDRVRLTEGGVVIVDGPFLLGGGLETDFTVHLWMSEKVLLRRVAAADEWQLPAFDDYQREIRPDLLADRLVRMDRPERPAIVDSLG</sequence>
<dbReference type="RefSeq" id="WP_092627715.1">
    <property type="nucleotide sequence ID" value="NZ_FNFM01000005.1"/>
</dbReference>
<dbReference type="InterPro" id="IPR027417">
    <property type="entry name" value="P-loop_NTPase"/>
</dbReference>
<protein>
    <recommendedName>
        <fullName evidence="3">Uridine kinase</fullName>
    </recommendedName>
</protein>
<organism evidence="1 2">
    <name type="scientific">Actinopolyspora mzabensis</name>
    <dbReference type="NCBI Taxonomy" id="995066"/>
    <lineage>
        <taxon>Bacteria</taxon>
        <taxon>Bacillati</taxon>
        <taxon>Actinomycetota</taxon>
        <taxon>Actinomycetes</taxon>
        <taxon>Actinopolysporales</taxon>
        <taxon>Actinopolysporaceae</taxon>
        <taxon>Actinopolyspora</taxon>
    </lineage>
</organism>
<dbReference type="OrthoDB" id="5186671at2"/>
<gene>
    <name evidence="1" type="ORF">SAMN04487820_105129</name>
</gene>
<dbReference type="SUPFAM" id="SSF52540">
    <property type="entry name" value="P-loop containing nucleoside triphosphate hydrolases"/>
    <property type="match status" value="1"/>
</dbReference>